<dbReference type="Proteomes" id="UP000264820">
    <property type="component" value="Unplaced"/>
</dbReference>
<reference evidence="2" key="1">
    <citation type="submission" date="2025-08" db="UniProtKB">
        <authorList>
            <consortium name="Ensembl"/>
        </authorList>
    </citation>
    <scope>IDENTIFICATION</scope>
</reference>
<name>A0A3Q2YRE0_HIPCM</name>
<dbReference type="OMA" id="HWYPKER"/>
<keyword evidence="3" id="KW-1185">Reference proteome</keyword>
<reference evidence="2" key="2">
    <citation type="submission" date="2025-09" db="UniProtKB">
        <authorList>
            <consortium name="Ensembl"/>
        </authorList>
    </citation>
    <scope>IDENTIFICATION</scope>
</reference>
<accession>A0A3Q2YRE0</accession>
<evidence type="ECO:0000313" key="2">
    <source>
        <dbReference type="Ensembl" id="ENSHCOP00000021186.1"/>
    </source>
</evidence>
<feature type="signal peptide" evidence="1">
    <location>
        <begin position="1"/>
        <end position="18"/>
    </location>
</feature>
<proteinExistence type="predicted"/>
<organism evidence="2 3">
    <name type="scientific">Hippocampus comes</name>
    <name type="common">Tiger tail seahorse</name>
    <dbReference type="NCBI Taxonomy" id="109280"/>
    <lineage>
        <taxon>Eukaryota</taxon>
        <taxon>Metazoa</taxon>
        <taxon>Chordata</taxon>
        <taxon>Craniata</taxon>
        <taxon>Vertebrata</taxon>
        <taxon>Euteleostomi</taxon>
        <taxon>Actinopterygii</taxon>
        <taxon>Neopterygii</taxon>
        <taxon>Teleostei</taxon>
        <taxon>Neoteleostei</taxon>
        <taxon>Acanthomorphata</taxon>
        <taxon>Syngnathiaria</taxon>
        <taxon>Syngnathiformes</taxon>
        <taxon>Syngnathoidei</taxon>
        <taxon>Syngnathidae</taxon>
        <taxon>Hippocampus</taxon>
    </lineage>
</organism>
<dbReference type="PANTHER" id="PTHR41693:SF2">
    <property type="entry name" value="BIOGENESIS OF LYSOSOME-RELATED ORGANELLES COMPLEX 1 SUBUNIT 2"/>
    <property type="match status" value="1"/>
</dbReference>
<sequence>MHIRGALLLLCMIQVARSQKWKQETPHWYPKERKDGKACSNLTQILDNWKFAILTRMKELLINDHASVLPEYSRIAPLSDALGELHRQFNALKNDLASLSTKLDGVEAFVEGIKDGSFTQRARPGAGLRLAQMRSFPPSRVRRRRGHAIIRGQKKIIRFTRQRIYFYFES</sequence>
<dbReference type="AlphaFoldDB" id="A0A3Q2YRE0"/>
<evidence type="ECO:0000256" key="1">
    <source>
        <dbReference type="SAM" id="SignalP"/>
    </source>
</evidence>
<dbReference type="GeneTree" id="ENSGT00410000026495"/>
<dbReference type="Ensembl" id="ENSHCOT00000004290.1">
    <property type="protein sequence ID" value="ENSHCOP00000021186.1"/>
    <property type="gene ID" value="ENSHCOG00000007805.1"/>
</dbReference>
<dbReference type="PANTHER" id="PTHR41693">
    <property type="entry name" value="HEME-BINDING PROTEIN 1"/>
    <property type="match status" value="1"/>
</dbReference>
<feature type="chain" id="PRO_5018683438" evidence="1">
    <location>
        <begin position="19"/>
        <end position="170"/>
    </location>
</feature>
<keyword evidence="1" id="KW-0732">Signal</keyword>
<evidence type="ECO:0000313" key="3">
    <source>
        <dbReference type="Proteomes" id="UP000264820"/>
    </source>
</evidence>
<protein>
    <submittedName>
        <fullName evidence="2">Si:dkey-282h22.5</fullName>
    </submittedName>
</protein>